<dbReference type="InParanoid" id="A0A151GJD3"/>
<evidence type="ECO:0000313" key="3">
    <source>
        <dbReference type="EMBL" id="KYK57225.1"/>
    </source>
</evidence>
<dbReference type="AlphaFoldDB" id="A0A151GJD3"/>
<dbReference type="EMBL" id="LAYC01000002">
    <property type="protein sequence ID" value="KYK57225.1"/>
    <property type="molecule type" value="Genomic_DNA"/>
</dbReference>
<gene>
    <name evidence="3" type="ORF">DCS_04232</name>
</gene>
<evidence type="ECO:0000256" key="1">
    <source>
        <dbReference type="SAM" id="MobiDB-lite"/>
    </source>
</evidence>
<accession>A0A151GJD3</accession>
<keyword evidence="4" id="KW-1185">Reference proteome</keyword>
<organism evidence="3 4">
    <name type="scientific">Drechmeria coniospora</name>
    <name type="common">Nematophagous fungus</name>
    <name type="synonym">Meria coniospora</name>
    <dbReference type="NCBI Taxonomy" id="98403"/>
    <lineage>
        <taxon>Eukaryota</taxon>
        <taxon>Fungi</taxon>
        <taxon>Dikarya</taxon>
        <taxon>Ascomycota</taxon>
        <taxon>Pezizomycotina</taxon>
        <taxon>Sordariomycetes</taxon>
        <taxon>Hypocreomycetidae</taxon>
        <taxon>Hypocreales</taxon>
        <taxon>Ophiocordycipitaceae</taxon>
        <taxon>Drechmeria</taxon>
    </lineage>
</organism>
<dbReference type="Proteomes" id="UP000076580">
    <property type="component" value="Chromosome 02"/>
</dbReference>
<protein>
    <submittedName>
        <fullName evidence="3">Uncharacterized protein</fullName>
    </submittedName>
</protein>
<comment type="caution">
    <text evidence="3">The sequence shown here is derived from an EMBL/GenBank/DDBJ whole genome shotgun (WGS) entry which is preliminary data.</text>
</comment>
<feature type="transmembrane region" description="Helical" evidence="2">
    <location>
        <begin position="32"/>
        <end position="54"/>
    </location>
</feature>
<dbReference type="GeneID" id="63716875"/>
<evidence type="ECO:0000313" key="4">
    <source>
        <dbReference type="Proteomes" id="UP000076580"/>
    </source>
</evidence>
<name>A0A151GJD3_DRECN</name>
<proteinExistence type="predicted"/>
<dbReference type="RefSeq" id="XP_040656577.1">
    <property type="nucleotide sequence ID" value="XM_040801544.1"/>
</dbReference>
<keyword evidence="2" id="KW-0472">Membrane</keyword>
<keyword evidence="2" id="KW-1133">Transmembrane helix</keyword>
<evidence type="ECO:0000256" key="2">
    <source>
        <dbReference type="SAM" id="Phobius"/>
    </source>
</evidence>
<feature type="region of interest" description="Disordered" evidence="1">
    <location>
        <begin position="74"/>
        <end position="133"/>
    </location>
</feature>
<keyword evidence="2" id="KW-0812">Transmembrane</keyword>
<reference evidence="3 4" key="1">
    <citation type="journal article" date="2016" name="Sci. Rep.">
        <title>Insights into Adaptations to a Near-Obligate Nematode Endoparasitic Lifestyle from the Finished Genome of Drechmeria coniospora.</title>
        <authorList>
            <person name="Zhang L."/>
            <person name="Zhou Z."/>
            <person name="Guo Q."/>
            <person name="Fokkens L."/>
            <person name="Miskei M."/>
            <person name="Pocsi I."/>
            <person name="Zhang W."/>
            <person name="Chen M."/>
            <person name="Wang L."/>
            <person name="Sun Y."/>
            <person name="Donzelli B.G."/>
            <person name="Gibson D.M."/>
            <person name="Nelson D.R."/>
            <person name="Luo J.G."/>
            <person name="Rep M."/>
            <person name="Liu H."/>
            <person name="Yang S."/>
            <person name="Wang J."/>
            <person name="Krasnoff S.B."/>
            <person name="Xu Y."/>
            <person name="Molnar I."/>
            <person name="Lin M."/>
        </authorList>
    </citation>
    <scope>NUCLEOTIDE SEQUENCE [LARGE SCALE GENOMIC DNA]</scope>
    <source>
        <strain evidence="3 4">ARSEF 6962</strain>
    </source>
</reference>
<sequence length="133" mass="14400">MSAYKNQAAAYCDAPRKSSAASQLTPALLEGLVAHAPLIVVLVVSTLIIIQLTLSVTTPRLPLTVRTAMATRAKTVPAKPQPWLESARHQPMGRREVDGQGNPTEPEVEARNDIMKPGRPSMPGEFPLMFDSE</sequence>